<dbReference type="Proteomes" id="UP001187192">
    <property type="component" value="Unassembled WGS sequence"/>
</dbReference>
<feature type="region of interest" description="Disordered" evidence="1">
    <location>
        <begin position="1"/>
        <end position="44"/>
    </location>
</feature>
<reference evidence="2" key="1">
    <citation type="submission" date="2023-07" db="EMBL/GenBank/DDBJ databases">
        <title>draft genome sequence of fig (Ficus carica).</title>
        <authorList>
            <person name="Takahashi T."/>
            <person name="Nishimura K."/>
        </authorList>
    </citation>
    <scope>NUCLEOTIDE SEQUENCE</scope>
</reference>
<dbReference type="EMBL" id="BTGU01000082">
    <property type="protein sequence ID" value="GMN58948.1"/>
    <property type="molecule type" value="Genomic_DNA"/>
</dbReference>
<proteinExistence type="predicted"/>
<evidence type="ECO:0000313" key="3">
    <source>
        <dbReference type="Proteomes" id="UP001187192"/>
    </source>
</evidence>
<organism evidence="2 3">
    <name type="scientific">Ficus carica</name>
    <name type="common">Common fig</name>
    <dbReference type="NCBI Taxonomy" id="3494"/>
    <lineage>
        <taxon>Eukaryota</taxon>
        <taxon>Viridiplantae</taxon>
        <taxon>Streptophyta</taxon>
        <taxon>Embryophyta</taxon>
        <taxon>Tracheophyta</taxon>
        <taxon>Spermatophyta</taxon>
        <taxon>Magnoliopsida</taxon>
        <taxon>eudicotyledons</taxon>
        <taxon>Gunneridae</taxon>
        <taxon>Pentapetalae</taxon>
        <taxon>rosids</taxon>
        <taxon>fabids</taxon>
        <taxon>Rosales</taxon>
        <taxon>Moraceae</taxon>
        <taxon>Ficeae</taxon>
        <taxon>Ficus</taxon>
    </lineage>
</organism>
<name>A0AA88DP68_FICCA</name>
<dbReference type="Gramene" id="FCD_00028277-RA">
    <property type="protein sequence ID" value="FCD_00028277-RA:cds"/>
    <property type="gene ID" value="FCD_00028277"/>
</dbReference>
<dbReference type="AlphaFoldDB" id="A0AA88DP68"/>
<accession>A0AA88DP68</accession>
<protein>
    <submittedName>
        <fullName evidence="2">Uncharacterized protein</fullName>
    </submittedName>
</protein>
<evidence type="ECO:0000313" key="2">
    <source>
        <dbReference type="EMBL" id="GMN58948.1"/>
    </source>
</evidence>
<evidence type="ECO:0000256" key="1">
    <source>
        <dbReference type="SAM" id="MobiDB-lite"/>
    </source>
</evidence>
<keyword evidence="3" id="KW-1185">Reference proteome</keyword>
<comment type="caution">
    <text evidence="2">The sequence shown here is derived from an EMBL/GenBank/DDBJ whole genome shotgun (WGS) entry which is preliminary data.</text>
</comment>
<gene>
    <name evidence="2" type="ORF">TIFTF001_028047</name>
</gene>
<feature type="compositionally biased region" description="Low complexity" evidence="1">
    <location>
        <begin position="1"/>
        <end position="16"/>
    </location>
</feature>
<sequence length="119" mass="11937">MATTPTATRTQPRNPNLLKTAPFSAGSGASDGGPEIKDGSVESDGTEAFSVVGDEAVLPGEGADVGRFTAGVAAGDRILLGGDFVGEAAGHCATAEPIKITTISVKITALIKLERAIVE</sequence>